<evidence type="ECO:0000313" key="1">
    <source>
        <dbReference type="EMBL" id="CAF4443364.1"/>
    </source>
</evidence>
<dbReference type="InterPro" id="IPR014756">
    <property type="entry name" value="Ig_E-set"/>
</dbReference>
<reference evidence="1" key="1">
    <citation type="submission" date="2021-02" db="EMBL/GenBank/DDBJ databases">
        <authorList>
            <person name="Nowell W R."/>
        </authorList>
    </citation>
    <scope>NUCLEOTIDE SEQUENCE</scope>
</reference>
<accession>A0A8S2WJB0</accession>
<dbReference type="AlphaFoldDB" id="A0A8S2WJB0"/>
<sequence length="65" mass="7407">ATKIRISDLPSAIPHQLYKFIVNTIDAGDGYVSVKIKQNGNRLAHEQTRIDLHIYEITFLPETQD</sequence>
<proteinExistence type="predicted"/>
<name>A0A8S2WJB0_9BILA</name>
<dbReference type="SUPFAM" id="SSF81296">
    <property type="entry name" value="E set domains"/>
    <property type="match status" value="1"/>
</dbReference>
<feature type="non-terminal residue" evidence="1">
    <location>
        <position position="65"/>
    </location>
</feature>
<evidence type="ECO:0000313" key="2">
    <source>
        <dbReference type="Proteomes" id="UP000681967"/>
    </source>
</evidence>
<comment type="caution">
    <text evidence="1">The sequence shown here is derived from an EMBL/GenBank/DDBJ whole genome shotgun (WGS) entry which is preliminary data.</text>
</comment>
<protein>
    <submittedName>
        <fullName evidence="1">Uncharacterized protein</fullName>
    </submittedName>
</protein>
<gene>
    <name evidence="1" type="ORF">BYL167_LOCUS33423</name>
</gene>
<organism evidence="1 2">
    <name type="scientific">Rotaria magnacalcarata</name>
    <dbReference type="NCBI Taxonomy" id="392030"/>
    <lineage>
        <taxon>Eukaryota</taxon>
        <taxon>Metazoa</taxon>
        <taxon>Spiralia</taxon>
        <taxon>Gnathifera</taxon>
        <taxon>Rotifera</taxon>
        <taxon>Eurotatoria</taxon>
        <taxon>Bdelloidea</taxon>
        <taxon>Philodinida</taxon>
        <taxon>Philodinidae</taxon>
        <taxon>Rotaria</taxon>
    </lineage>
</organism>
<dbReference type="EMBL" id="CAJOBH010064881">
    <property type="protein sequence ID" value="CAF4443364.1"/>
    <property type="molecule type" value="Genomic_DNA"/>
</dbReference>
<dbReference type="Proteomes" id="UP000681967">
    <property type="component" value="Unassembled WGS sequence"/>
</dbReference>
<feature type="non-terminal residue" evidence="1">
    <location>
        <position position="1"/>
    </location>
</feature>